<feature type="transmembrane region" description="Helical" evidence="1">
    <location>
        <begin position="39"/>
        <end position="60"/>
    </location>
</feature>
<feature type="transmembrane region" description="Helical" evidence="1">
    <location>
        <begin position="12"/>
        <end position="33"/>
    </location>
</feature>
<keyword evidence="1" id="KW-0472">Membrane</keyword>
<evidence type="ECO:0000256" key="1">
    <source>
        <dbReference type="SAM" id="Phobius"/>
    </source>
</evidence>
<keyword evidence="1" id="KW-0812">Transmembrane</keyword>
<sequence>MPTNQKVFAKGIKFLTIALPLLFIGPSVIYNAFMNKNNVWHYLVLAIGILVCIAAVYFIFKGLKIIVDGLFDN</sequence>
<evidence type="ECO:0000313" key="2">
    <source>
        <dbReference type="EMBL" id="KAB1154447.1"/>
    </source>
</evidence>
<proteinExistence type="predicted"/>
<reference evidence="2 3" key="1">
    <citation type="submission" date="2019-09" db="EMBL/GenBank/DDBJ databases">
        <title>Flavobacterium sp. nov., isolated from glacier ice.</title>
        <authorList>
            <person name="Liu Q."/>
        </authorList>
    </citation>
    <scope>NUCLEOTIDE SEQUENCE [LARGE SCALE GENOMIC DNA]</scope>
    <source>
        <strain evidence="2 3">NBRC 112527</strain>
    </source>
</reference>
<gene>
    <name evidence="2" type="ORF">F6464_12900</name>
</gene>
<dbReference type="RefSeq" id="WP_151108364.1">
    <property type="nucleotide sequence ID" value="NZ_WAEM01000008.1"/>
</dbReference>
<keyword evidence="1" id="KW-1133">Transmembrane helix</keyword>
<protein>
    <submittedName>
        <fullName evidence="2">Uncharacterized protein</fullName>
    </submittedName>
</protein>
<accession>A0A7J5AA79</accession>
<dbReference type="Pfam" id="PF19589">
    <property type="entry name" value="DUF6095"/>
    <property type="match status" value="1"/>
</dbReference>
<dbReference type="Proteomes" id="UP000490922">
    <property type="component" value="Unassembled WGS sequence"/>
</dbReference>
<comment type="caution">
    <text evidence="2">The sequence shown here is derived from an EMBL/GenBank/DDBJ whole genome shotgun (WGS) entry which is preliminary data.</text>
</comment>
<dbReference type="AlphaFoldDB" id="A0A7J5AA79"/>
<name>A0A7J5AA79_9FLAO</name>
<dbReference type="OrthoDB" id="1447634at2"/>
<keyword evidence="3" id="KW-1185">Reference proteome</keyword>
<dbReference type="InterPro" id="IPR046077">
    <property type="entry name" value="DUF6095"/>
</dbReference>
<evidence type="ECO:0000313" key="3">
    <source>
        <dbReference type="Proteomes" id="UP000490922"/>
    </source>
</evidence>
<organism evidence="2 3">
    <name type="scientific">Flavobacterium luteum</name>
    <dbReference type="NCBI Taxonomy" id="2026654"/>
    <lineage>
        <taxon>Bacteria</taxon>
        <taxon>Pseudomonadati</taxon>
        <taxon>Bacteroidota</taxon>
        <taxon>Flavobacteriia</taxon>
        <taxon>Flavobacteriales</taxon>
        <taxon>Flavobacteriaceae</taxon>
        <taxon>Flavobacterium</taxon>
    </lineage>
</organism>
<dbReference type="EMBL" id="WAEM01000008">
    <property type="protein sequence ID" value="KAB1154447.1"/>
    <property type="molecule type" value="Genomic_DNA"/>
</dbReference>